<evidence type="ECO:0000256" key="2">
    <source>
        <dbReference type="ARBA" id="ARBA00022803"/>
    </source>
</evidence>
<dbReference type="InterPro" id="IPR050498">
    <property type="entry name" value="Ycf3"/>
</dbReference>
<evidence type="ECO:0008006" key="6">
    <source>
        <dbReference type="Google" id="ProtNLM"/>
    </source>
</evidence>
<dbReference type="Gene3D" id="1.25.40.10">
    <property type="entry name" value="Tetratricopeptide repeat domain"/>
    <property type="match status" value="1"/>
</dbReference>
<keyword evidence="2 3" id="KW-0802">TPR repeat</keyword>
<accession>A0ABD4T5K1</accession>
<evidence type="ECO:0000313" key="5">
    <source>
        <dbReference type="Proteomes" id="UP000031561"/>
    </source>
</evidence>
<name>A0ABD4T5K1_9CYAN</name>
<dbReference type="PANTHER" id="PTHR44858:SF1">
    <property type="entry name" value="UDP-N-ACETYLGLUCOSAMINE--PEPTIDE N-ACETYLGLUCOSAMINYLTRANSFERASE SPINDLY-RELATED"/>
    <property type="match status" value="1"/>
</dbReference>
<sequence>MTKISPNLKDKPSSKLPLVIDSVSYVGIVGGTIASLVTQQAALATLPLSLMFVLQLFNRHRLGSTLSDQIERVDSLSHHNQLHLEKLQLEAHENQTELRGIKGNVERNEQEYLGFQERVNSRLPDNLPEKLEHFERTLDTLKEIIAAGNLDQNSASAEMYFNRGVNQDYLGHFKSAISDFTQAIEMSPSYAWAYFRRGNVKLAIGQKQSALIDLNLAAKYFFEAGDLGNYQQAKDKAASIHSLDSFSDSPKSTSSPSSENARYASVNVLFGE</sequence>
<feature type="repeat" description="TPR" evidence="3">
    <location>
        <begin position="157"/>
        <end position="190"/>
    </location>
</feature>
<keyword evidence="5" id="KW-1185">Reference proteome</keyword>
<dbReference type="Proteomes" id="UP000031561">
    <property type="component" value="Unassembled WGS sequence"/>
</dbReference>
<dbReference type="InterPro" id="IPR011990">
    <property type="entry name" value="TPR-like_helical_dom_sf"/>
</dbReference>
<dbReference type="PANTHER" id="PTHR44858">
    <property type="entry name" value="TETRATRICOPEPTIDE REPEAT PROTEIN 6"/>
    <property type="match status" value="1"/>
</dbReference>
<dbReference type="Pfam" id="PF13181">
    <property type="entry name" value="TPR_8"/>
    <property type="match status" value="1"/>
</dbReference>
<evidence type="ECO:0000256" key="1">
    <source>
        <dbReference type="ARBA" id="ARBA00022737"/>
    </source>
</evidence>
<dbReference type="PROSITE" id="PS50005">
    <property type="entry name" value="TPR"/>
    <property type="match status" value="1"/>
</dbReference>
<gene>
    <name evidence="4" type="ORF">QQ91_0013465</name>
</gene>
<organism evidence="4 5">
    <name type="scientific">Lyngbya confervoides BDU141951</name>
    <dbReference type="NCBI Taxonomy" id="1574623"/>
    <lineage>
        <taxon>Bacteria</taxon>
        <taxon>Bacillati</taxon>
        <taxon>Cyanobacteriota</taxon>
        <taxon>Cyanophyceae</taxon>
        <taxon>Oscillatoriophycideae</taxon>
        <taxon>Oscillatoriales</taxon>
        <taxon>Microcoleaceae</taxon>
        <taxon>Lyngbya</taxon>
    </lineage>
</organism>
<comment type="caution">
    <text evidence="4">The sequence shown here is derived from an EMBL/GenBank/DDBJ whole genome shotgun (WGS) entry which is preliminary data.</text>
</comment>
<dbReference type="SMART" id="SM00028">
    <property type="entry name" value="TPR"/>
    <property type="match status" value="2"/>
</dbReference>
<proteinExistence type="predicted"/>
<dbReference type="InterPro" id="IPR019734">
    <property type="entry name" value="TPR_rpt"/>
</dbReference>
<dbReference type="AlphaFoldDB" id="A0ABD4T5K1"/>
<dbReference type="EMBL" id="JTHE03000079">
    <property type="protein sequence ID" value="MCM1983825.1"/>
    <property type="molecule type" value="Genomic_DNA"/>
</dbReference>
<evidence type="ECO:0000313" key="4">
    <source>
        <dbReference type="EMBL" id="MCM1983825.1"/>
    </source>
</evidence>
<reference evidence="4 5" key="1">
    <citation type="journal article" date="2015" name="Genome Announc.">
        <title>Draft Genome Sequence of Filamentous Marine Cyanobacterium Lyngbya confervoides Strain BDU141951.</title>
        <authorList>
            <person name="Chandrababunaidu M.M."/>
            <person name="Sen D."/>
            <person name="Tripathy S."/>
        </authorList>
    </citation>
    <scope>NUCLEOTIDE SEQUENCE [LARGE SCALE GENOMIC DNA]</scope>
    <source>
        <strain evidence="4 5">BDU141951</strain>
    </source>
</reference>
<evidence type="ECO:0000256" key="3">
    <source>
        <dbReference type="PROSITE-ProRule" id="PRU00339"/>
    </source>
</evidence>
<dbReference type="RefSeq" id="WP_166275412.1">
    <property type="nucleotide sequence ID" value="NZ_JTHE03000079.1"/>
</dbReference>
<dbReference type="SUPFAM" id="SSF48452">
    <property type="entry name" value="TPR-like"/>
    <property type="match status" value="1"/>
</dbReference>
<keyword evidence="1" id="KW-0677">Repeat</keyword>
<protein>
    <recommendedName>
        <fullName evidence="6">Tetratricopeptide TPR_1 repeat-containing protein</fullName>
    </recommendedName>
</protein>